<protein>
    <submittedName>
        <fullName evidence="3">LytR cell envelope-related transcriptional attenuator</fullName>
    </submittedName>
</protein>
<proteinExistence type="predicted"/>
<gene>
    <name evidence="3" type="ORF">EV645_4404</name>
</gene>
<feature type="domain" description="LytR/CpsA/Psr regulator C-terminal" evidence="2">
    <location>
        <begin position="63"/>
        <end position="150"/>
    </location>
</feature>
<organism evidence="3 4">
    <name type="scientific">Kribbella rubisoli</name>
    <dbReference type="NCBI Taxonomy" id="3075929"/>
    <lineage>
        <taxon>Bacteria</taxon>
        <taxon>Bacillati</taxon>
        <taxon>Actinomycetota</taxon>
        <taxon>Actinomycetes</taxon>
        <taxon>Propionibacteriales</taxon>
        <taxon>Kribbellaceae</taxon>
        <taxon>Kribbella</taxon>
    </lineage>
</organism>
<dbReference type="RefSeq" id="WP_130445814.1">
    <property type="nucleotide sequence ID" value="NZ_SHKR01000013.1"/>
</dbReference>
<accession>A0A4Q7WVD2</accession>
<reference evidence="3 4" key="1">
    <citation type="journal article" date="2015" name="Stand. Genomic Sci.">
        <title>Genomic Encyclopedia of Bacterial and Archaeal Type Strains, Phase III: the genomes of soil and plant-associated and newly described type strains.</title>
        <authorList>
            <person name="Whitman W.B."/>
            <person name="Woyke T."/>
            <person name="Klenk H.P."/>
            <person name="Zhou Y."/>
            <person name="Lilburn T.G."/>
            <person name="Beck B.J."/>
            <person name="De Vos P."/>
            <person name="Vandamme P."/>
            <person name="Eisen J.A."/>
            <person name="Garrity G."/>
            <person name="Hugenholtz P."/>
            <person name="Kyrpides N.C."/>
        </authorList>
    </citation>
    <scope>NUCLEOTIDE SEQUENCE [LARGE SCALE GENOMIC DNA]</scope>
    <source>
        <strain evidence="3 4">VKM Ac-2540</strain>
    </source>
</reference>
<dbReference type="EMBL" id="SHKR01000013">
    <property type="protein sequence ID" value="RZU13559.1"/>
    <property type="molecule type" value="Genomic_DNA"/>
</dbReference>
<evidence type="ECO:0000313" key="3">
    <source>
        <dbReference type="EMBL" id="RZU13559.1"/>
    </source>
</evidence>
<dbReference type="AlphaFoldDB" id="A0A4Q7WVD2"/>
<feature type="transmembrane region" description="Helical" evidence="1">
    <location>
        <begin position="20"/>
        <end position="37"/>
    </location>
</feature>
<comment type="caution">
    <text evidence="3">The sequence shown here is derived from an EMBL/GenBank/DDBJ whole genome shotgun (WGS) entry which is preliminary data.</text>
</comment>
<evidence type="ECO:0000256" key="1">
    <source>
        <dbReference type="SAM" id="Phobius"/>
    </source>
</evidence>
<dbReference type="Pfam" id="PF13399">
    <property type="entry name" value="LytR_C"/>
    <property type="match status" value="1"/>
</dbReference>
<evidence type="ECO:0000313" key="4">
    <source>
        <dbReference type="Proteomes" id="UP000292027"/>
    </source>
</evidence>
<evidence type="ECO:0000259" key="2">
    <source>
        <dbReference type="Pfam" id="PF13399"/>
    </source>
</evidence>
<keyword evidence="4" id="KW-1185">Reference proteome</keyword>
<keyword evidence="1" id="KW-1133">Transmembrane helix</keyword>
<dbReference type="Gene3D" id="3.30.70.2390">
    <property type="match status" value="1"/>
</dbReference>
<sequence length="187" mass="19776">MTAIHPQPRPHSRIRWRTPITMVILLGILAGGGWWGWKSLINSSAEPTCVEQKLANNRLVPKQVVLNVYNGGARAGSAQRVADALKQRGFNIGKISNEPKGNKVDVAELRGVAANSPELALVAGQLNQKAVLVPDGRTDHTVDLVIGAGFGSVRLKGIPSVQVAAGTTVCLPVIHTPQPVPSGQNPN</sequence>
<dbReference type="OrthoDB" id="4864198at2"/>
<dbReference type="Proteomes" id="UP000292027">
    <property type="component" value="Unassembled WGS sequence"/>
</dbReference>
<keyword evidence="1" id="KW-0472">Membrane</keyword>
<dbReference type="InterPro" id="IPR027381">
    <property type="entry name" value="LytR/CpsA/Psr_C"/>
</dbReference>
<keyword evidence="1" id="KW-0812">Transmembrane</keyword>
<name>A0A4Q7WVD2_9ACTN</name>